<dbReference type="EMBL" id="AANZ01000016">
    <property type="protein sequence ID" value="EAQ78985.1"/>
    <property type="molecule type" value="Genomic_DNA"/>
</dbReference>
<dbReference type="Pfam" id="PF14206">
    <property type="entry name" value="Cys_rich_CPCC"/>
    <property type="match status" value="1"/>
</dbReference>
<evidence type="ECO:0000313" key="3">
    <source>
        <dbReference type="Proteomes" id="UP000004358"/>
    </source>
</evidence>
<evidence type="ECO:0000313" key="2">
    <source>
        <dbReference type="EMBL" id="EAQ78985.1"/>
    </source>
</evidence>
<feature type="domain" description="Cysteine-rich CPCC" evidence="1">
    <location>
        <begin position="1"/>
        <end position="39"/>
    </location>
</feature>
<dbReference type="AlphaFoldDB" id="A3ZWL1"/>
<dbReference type="HOGENOM" id="CLU_2285997_0_0_0"/>
<name>A3ZWL1_9BACT</name>
<accession>A3ZWL1</accession>
<proteinExistence type="predicted"/>
<comment type="caution">
    <text evidence="2">The sequence shown here is derived from an EMBL/GenBank/DDBJ whole genome shotgun (WGS) entry which is preliminary data.</text>
</comment>
<reference evidence="2 3" key="1">
    <citation type="submission" date="2006-02" db="EMBL/GenBank/DDBJ databases">
        <authorList>
            <person name="Amann R."/>
            <person name="Ferriera S."/>
            <person name="Johnson J."/>
            <person name="Kravitz S."/>
            <person name="Halpern A."/>
            <person name="Remington K."/>
            <person name="Beeson K."/>
            <person name="Tran B."/>
            <person name="Rogers Y.-H."/>
            <person name="Friedman R."/>
            <person name="Venter J.C."/>
        </authorList>
    </citation>
    <scope>NUCLEOTIDE SEQUENCE [LARGE SCALE GENOMIC DNA]</scope>
    <source>
        <strain evidence="2 3">DSM 3645</strain>
    </source>
</reference>
<gene>
    <name evidence="2" type="ORF">DSM3645_13515</name>
</gene>
<organism evidence="2 3">
    <name type="scientific">Blastopirellula marina DSM 3645</name>
    <dbReference type="NCBI Taxonomy" id="314230"/>
    <lineage>
        <taxon>Bacteria</taxon>
        <taxon>Pseudomonadati</taxon>
        <taxon>Planctomycetota</taxon>
        <taxon>Planctomycetia</taxon>
        <taxon>Pirellulales</taxon>
        <taxon>Pirellulaceae</taxon>
        <taxon>Blastopirellula</taxon>
    </lineage>
</organism>
<sequence length="101" mass="11569">MFDEPAGSYEICAVCGWEDDAVQLRFPRLPYGSNEGSLWLWQEAVLQKFPLEQQTVETYQRCAEWRPLTAADCATTESQPTNGSEYLDVAAKEPPPYYWRA</sequence>
<dbReference type="InterPro" id="IPR025983">
    <property type="entry name" value="Cys_rich_CPCC"/>
</dbReference>
<dbReference type="Proteomes" id="UP000004358">
    <property type="component" value="Unassembled WGS sequence"/>
</dbReference>
<protein>
    <recommendedName>
        <fullName evidence="1">Cysteine-rich CPCC domain-containing protein</fullName>
    </recommendedName>
</protein>
<evidence type="ECO:0000259" key="1">
    <source>
        <dbReference type="Pfam" id="PF14206"/>
    </source>
</evidence>